<evidence type="ECO:0000256" key="12">
    <source>
        <dbReference type="ARBA" id="ARBA00022960"/>
    </source>
</evidence>
<gene>
    <name evidence="19 21" type="primary">murB</name>
    <name evidence="21" type="ORF">GXY80_14810</name>
</gene>
<evidence type="ECO:0000313" key="22">
    <source>
        <dbReference type="Proteomes" id="UP000777265"/>
    </source>
</evidence>
<comment type="subcellular location">
    <subcellularLocation>
        <location evidence="3 19">Cytoplasm</location>
    </subcellularLocation>
</comment>
<keyword evidence="15 19" id="KW-0131">Cell cycle</keyword>
<dbReference type="Proteomes" id="UP000777265">
    <property type="component" value="Unassembled WGS sequence"/>
</dbReference>
<dbReference type="HAMAP" id="MF_00037">
    <property type="entry name" value="MurB"/>
    <property type="match status" value="1"/>
</dbReference>
<dbReference type="GO" id="GO:0009252">
    <property type="term" value="P:peptidoglycan biosynthetic process"/>
    <property type="evidence" value="ECO:0007669"/>
    <property type="project" value="UniProtKB-UniRule"/>
</dbReference>
<dbReference type="EMBL" id="JAAYEE010000286">
    <property type="protein sequence ID" value="NLW36726.1"/>
    <property type="molecule type" value="Genomic_DNA"/>
</dbReference>
<dbReference type="InterPro" id="IPR036635">
    <property type="entry name" value="MurB_C_sf"/>
</dbReference>
<keyword evidence="12 19" id="KW-0133">Cell shape</keyword>
<feature type="active site" evidence="19">
    <location>
        <position position="161"/>
    </location>
</feature>
<reference evidence="21" key="1">
    <citation type="journal article" date="2020" name="Biotechnol. Biofuels">
        <title>New insights from the biogas microbiome by comprehensive genome-resolved metagenomics of nearly 1600 species originating from multiple anaerobic digesters.</title>
        <authorList>
            <person name="Campanaro S."/>
            <person name="Treu L."/>
            <person name="Rodriguez-R L.M."/>
            <person name="Kovalovszki A."/>
            <person name="Ziels R.M."/>
            <person name="Maus I."/>
            <person name="Zhu X."/>
            <person name="Kougias P.G."/>
            <person name="Basile A."/>
            <person name="Luo G."/>
            <person name="Schluter A."/>
            <person name="Konstantinidis K.T."/>
            <person name="Angelidaki I."/>
        </authorList>
    </citation>
    <scope>NUCLEOTIDE SEQUENCE</scope>
    <source>
        <strain evidence="21">AS06rmzACSIP_7</strain>
    </source>
</reference>
<dbReference type="GO" id="GO:0008360">
    <property type="term" value="P:regulation of cell shape"/>
    <property type="evidence" value="ECO:0007669"/>
    <property type="project" value="UniProtKB-KW"/>
</dbReference>
<dbReference type="AlphaFoldDB" id="A0A971M7M2"/>
<evidence type="ECO:0000256" key="19">
    <source>
        <dbReference type="HAMAP-Rule" id="MF_00037"/>
    </source>
</evidence>
<dbReference type="InterPro" id="IPR016169">
    <property type="entry name" value="FAD-bd_PCMH_sub2"/>
</dbReference>
<comment type="function">
    <text evidence="2 19">Cell wall formation.</text>
</comment>
<evidence type="ECO:0000256" key="17">
    <source>
        <dbReference type="ARBA" id="ARBA00031026"/>
    </source>
</evidence>
<evidence type="ECO:0000256" key="5">
    <source>
        <dbReference type="ARBA" id="ARBA00012518"/>
    </source>
</evidence>
<evidence type="ECO:0000256" key="13">
    <source>
        <dbReference type="ARBA" id="ARBA00022984"/>
    </source>
</evidence>
<dbReference type="InterPro" id="IPR036318">
    <property type="entry name" value="FAD-bd_PCMH-like_sf"/>
</dbReference>
<proteinExistence type="inferred from homology"/>
<evidence type="ECO:0000256" key="9">
    <source>
        <dbReference type="ARBA" id="ARBA00022630"/>
    </source>
</evidence>
<dbReference type="InterPro" id="IPR016167">
    <property type="entry name" value="FAD-bd_PCMH_sub1"/>
</dbReference>
<evidence type="ECO:0000256" key="7">
    <source>
        <dbReference type="ARBA" id="ARBA00022490"/>
    </source>
</evidence>
<dbReference type="GO" id="GO:0071949">
    <property type="term" value="F:FAD binding"/>
    <property type="evidence" value="ECO:0007669"/>
    <property type="project" value="InterPro"/>
</dbReference>
<evidence type="ECO:0000256" key="15">
    <source>
        <dbReference type="ARBA" id="ARBA00023306"/>
    </source>
</evidence>
<evidence type="ECO:0000256" key="6">
    <source>
        <dbReference type="ARBA" id="ARBA00015188"/>
    </source>
</evidence>
<dbReference type="PROSITE" id="PS51387">
    <property type="entry name" value="FAD_PCMH"/>
    <property type="match status" value="1"/>
</dbReference>
<comment type="catalytic activity">
    <reaction evidence="18 19">
        <text>UDP-N-acetyl-alpha-D-muramate + NADP(+) = UDP-N-acetyl-3-O-(1-carboxyvinyl)-alpha-D-glucosamine + NADPH + H(+)</text>
        <dbReference type="Rhea" id="RHEA:12248"/>
        <dbReference type="ChEBI" id="CHEBI:15378"/>
        <dbReference type="ChEBI" id="CHEBI:57783"/>
        <dbReference type="ChEBI" id="CHEBI:58349"/>
        <dbReference type="ChEBI" id="CHEBI:68483"/>
        <dbReference type="ChEBI" id="CHEBI:70757"/>
        <dbReference type="EC" id="1.3.1.98"/>
    </reaction>
</comment>
<dbReference type="Gene3D" id="3.30.43.10">
    <property type="entry name" value="Uridine Diphospho-n-acetylenolpyruvylglucosamine Reductase, domain 2"/>
    <property type="match status" value="1"/>
</dbReference>
<dbReference type="InterPro" id="IPR011601">
    <property type="entry name" value="MurB_C"/>
</dbReference>
<dbReference type="GO" id="GO:0071555">
    <property type="term" value="P:cell wall organization"/>
    <property type="evidence" value="ECO:0007669"/>
    <property type="project" value="UniProtKB-KW"/>
</dbReference>
<accession>A0A971M7M2</accession>
<dbReference type="NCBIfam" id="NF010480">
    <property type="entry name" value="PRK13905.1"/>
    <property type="match status" value="1"/>
</dbReference>
<evidence type="ECO:0000256" key="18">
    <source>
        <dbReference type="ARBA" id="ARBA00048914"/>
    </source>
</evidence>
<dbReference type="Gene3D" id="3.30.465.10">
    <property type="match status" value="1"/>
</dbReference>
<dbReference type="InterPro" id="IPR006094">
    <property type="entry name" value="Oxid_FAD_bind_N"/>
</dbReference>
<dbReference type="PANTHER" id="PTHR21071:SF4">
    <property type="entry name" value="UDP-N-ACETYLENOLPYRUVOYLGLUCOSAMINE REDUCTASE"/>
    <property type="match status" value="1"/>
</dbReference>
<feature type="active site" description="Proton donor" evidence="19">
    <location>
        <position position="210"/>
    </location>
</feature>
<comment type="caution">
    <text evidence="21">The sequence shown here is derived from an EMBL/GenBank/DDBJ whole genome shotgun (WGS) entry which is preliminary data.</text>
</comment>
<evidence type="ECO:0000256" key="8">
    <source>
        <dbReference type="ARBA" id="ARBA00022618"/>
    </source>
</evidence>
<evidence type="ECO:0000256" key="11">
    <source>
        <dbReference type="ARBA" id="ARBA00022857"/>
    </source>
</evidence>
<evidence type="ECO:0000256" key="3">
    <source>
        <dbReference type="ARBA" id="ARBA00004496"/>
    </source>
</evidence>
<comment type="similarity">
    <text evidence="19">Belongs to the MurB family.</text>
</comment>
<name>A0A971M7M2_9BACT</name>
<dbReference type="GO" id="GO:0051301">
    <property type="term" value="P:cell division"/>
    <property type="evidence" value="ECO:0007669"/>
    <property type="project" value="UniProtKB-KW"/>
</dbReference>
<evidence type="ECO:0000256" key="14">
    <source>
        <dbReference type="ARBA" id="ARBA00023002"/>
    </source>
</evidence>
<dbReference type="SUPFAM" id="SSF56194">
    <property type="entry name" value="Uridine diphospho-N-Acetylenolpyruvylglucosamine reductase, MurB, C-terminal domain"/>
    <property type="match status" value="1"/>
</dbReference>
<protein>
    <recommendedName>
        <fullName evidence="6 19">UDP-N-acetylenolpyruvoylglucosamine reductase</fullName>
        <ecNumber evidence="5 19">1.3.1.98</ecNumber>
    </recommendedName>
    <alternativeName>
        <fullName evidence="17 19">UDP-N-acetylmuramate dehydrogenase</fullName>
    </alternativeName>
</protein>
<keyword evidence="10 19" id="KW-0274">FAD</keyword>
<evidence type="ECO:0000256" key="16">
    <source>
        <dbReference type="ARBA" id="ARBA00023316"/>
    </source>
</evidence>
<dbReference type="InterPro" id="IPR016166">
    <property type="entry name" value="FAD-bd_PCMH"/>
</dbReference>
<evidence type="ECO:0000259" key="20">
    <source>
        <dbReference type="PROSITE" id="PS51387"/>
    </source>
</evidence>
<feature type="domain" description="FAD-binding PCMH-type" evidence="20">
    <location>
        <begin position="13"/>
        <end position="181"/>
    </location>
</feature>
<evidence type="ECO:0000256" key="2">
    <source>
        <dbReference type="ARBA" id="ARBA00003921"/>
    </source>
</evidence>
<keyword evidence="9 19" id="KW-0285">Flavoprotein</keyword>
<evidence type="ECO:0000256" key="10">
    <source>
        <dbReference type="ARBA" id="ARBA00022827"/>
    </source>
</evidence>
<keyword evidence="7 19" id="KW-0963">Cytoplasm</keyword>
<dbReference type="GO" id="GO:0008762">
    <property type="term" value="F:UDP-N-acetylmuramate dehydrogenase activity"/>
    <property type="evidence" value="ECO:0007669"/>
    <property type="project" value="UniProtKB-UniRule"/>
</dbReference>
<reference evidence="21" key="2">
    <citation type="submission" date="2020-01" db="EMBL/GenBank/DDBJ databases">
        <authorList>
            <person name="Campanaro S."/>
        </authorList>
    </citation>
    <scope>NUCLEOTIDE SEQUENCE</scope>
    <source>
        <strain evidence="21">AS06rmzACSIP_7</strain>
    </source>
</reference>
<dbReference type="Pfam" id="PF01565">
    <property type="entry name" value="FAD_binding_4"/>
    <property type="match status" value="1"/>
</dbReference>
<organism evidence="21 22">
    <name type="scientific">Syntrophorhabdus aromaticivorans</name>
    <dbReference type="NCBI Taxonomy" id="328301"/>
    <lineage>
        <taxon>Bacteria</taxon>
        <taxon>Pseudomonadati</taxon>
        <taxon>Thermodesulfobacteriota</taxon>
        <taxon>Syntrophorhabdia</taxon>
        <taxon>Syntrophorhabdales</taxon>
        <taxon>Syntrophorhabdaceae</taxon>
        <taxon>Syntrophorhabdus</taxon>
    </lineage>
</organism>
<dbReference type="Gene3D" id="3.90.78.10">
    <property type="entry name" value="UDP-N-acetylenolpyruvoylglucosamine reductase, C-terminal domain"/>
    <property type="match status" value="1"/>
</dbReference>
<keyword evidence="14 19" id="KW-0560">Oxidoreductase</keyword>
<evidence type="ECO:0000313" key="21">
    <source>
        <dbReference type="EMBL" id="NLW36726.1"/>
    </source>
</evidence>
<dbReference type="EC" id="1.3.1.98" evidence="5 19"/>
<keyword evidence="11 19" id="KW-0521">NADP</keyword>
<comment type="cofactor">
    <cofactor evidence="1 19">
        <name>FAD</name>
        <dbReference type="ChEBI" id="CHEBI:57692"/>
    </cofactor>
</comment>
<dbReference type="Pfam" id="PF02873">
    <property type="entry name" value="MurB_C"/>
    <property type="match status" value="1"/>
</dbReference>
<evidence type="ECO:0000256" key="4">
    <source>
        <dbReference type="ARBA" id="ARBA00004752"/>
    </source>
</evidence>
<dbReference type="SUPFAM" id="SSF56176">
    <property type="entry name" value="FAD-binding/transporter-associated domain-like"/>
    <property type="match status" value="1"/>
</dbReference>
<comment type="pathway">
    <text evidence="4 19">Cell wall biogenesis; peptidoglycan biosynthesis.</text>
</comment>
<dbReference type="GO" id="GO:0005829">
    <property type="term" value="C:cytosol"/>
    <property type="evidence" value="ECO:0007669"/>
    <property type="project" value="TreeGrafter"/>
</dbReference>
<evidence type="ECO:0000256" key="1">
    <source>
        <dbReference type="ARBA" id="ARBA00001974"/>
    </source>
</evidence>
<sequence>MNDVLMKRYTSMKVGGPVKYLVYPHDEEDLLKTLRLLRDKGMAYRFLGNGTNVVVHDGGLNEAVIRTTRIKRARYAKTGEGMSVEVSGGTSLKAFIRDAAARGLSGLERLFWIPGTVAGGIKMNAGSFGSWISDPLESVRLAGSDGETASITKDDMGFGYRTSRVRPSECVVAARFRLHYRNKDEIMRDMDYVYGERKVRHPMEYPSAGSVFKGVGGKPAWKFIEKAGLKGVKIGGAMVSEKHANFIVNSGAATAEEVKLLIDKIKREVFEKTGVSLKEEVELWGFNE</sequence>
<keyword evidence="13 19" id="KW-0573">Peptidoglycan synthesis</keyword>
<dbReference type="PANTHER" id="PTHR21071">
    <property type="entry name" value="UDP-N-ACETYLENOLPYRUVOYLGLUCOSAMINE REDUCTASE"/>
    <property type="match status" value="1"/>
</dbReference>
<keyword evidence="8 19" id="KW-0132">Cell division</keyword>
<feature type="active site" evidence="19">
    <location>
        <position position="280"/>
    </location>
</feature>
<dbReference type="InterPro" id="IPR003170">
    <property type="entry name" value="MurB"/>
</dbReference>
<keyword evidence="16 19" id="KW-0961">Cell wall biogenesis/degradation</keyword>
<dbReference type="NCBIfam" id="TIGR00179">
    <property type="entry name" value="murB"/>
    <property type="match status" value="1"/>
</dbReference>